<dbReference type="eggNOG" id="COG1525">
    <property type="taxonomic scope" value="Bacteria"/>
</dbReference>
<comment type="caution">
    <text evidence="3">The sequence shown here is derived from an EMBL/GenBank/DDBJ whole genome shotgun (WGS) entry which is preliminary data.</text>
</comment>
<evidence type="ECO:0000313" key="4">
    <source>
        <dbReference type="Proteomes" id="UP000028411"/>
    </source>
</evidence>
<sequence>MRGDGSDSDDHAAGASGGREQARTVRTPHRAIGSTSRARTAMRPILPPARPMTTGQGSGLVRKAIEASAMSTIVLRLAASCAALLLIAAAPPDKGRVSHVIDGDTFRLESGERIRIAGIDAPETQAGEARCRAEIVLGRAATVRARALLDGRTVTILRVGRSYNRTVARVMLAGRDVGSELVATGAARWWPRWQRKPDWCGRARS</sequence>
<dbReference type="Proteomes" id="UP000028411">
    <property type="component" value="Unassembled WGS sequence"/>
</dbReference>
<evidence type="ECO:0000313" key="3">
    <source>
        <dbReference type="EMBL" id="KEQ53284.1"/>
    </source>
</evidence>
<dbReference type="InterPro" id="IPR016071">
    <property type="entry name" value="Staphylococal_nuclease_OB-fold"/>
</dbReference>
<evidence type="ECO:0000256" key="1">
    <source>
        <dbReference type="SAM" id="MobiDB-lite"/>
    </source>
</evidence>
<name>A0A081RDL1_SPHCR</name>
<dbReference type="InterPro" id="IPR035437">
    <property type="entry name" value="SNase_OB-fold_sf"/>
</dbReference>
<dbReference type="RefSeq" id="WP_234703170.1">
    <property type="nucleotide sequence ID" value="NZ_JFHR01000025.1"/>
</dbReference>
<dbReference type="SMART" id="SM00318">
    <property type="entry name" value="SNc"/>
    <property type="match status" value="1"/>
</dbReference>
<gene>
    <name evidence="3" type="ORF">BV95_02436</name>
</gene>
<dbReference type="PATRIC" id="fig|46429.4.peg.2410"/>
<dbReference type="Gene3D" id="2.40.50.90">
    <property type="match status" value="1"/>
</dbReference>
<feature type="region of interest" description="Disordered" evidence="1">
    <location>
        <begin position="1"/>
        <end position="39"/>
    </location>
</feature>
<dbReference type="Pfam" id="PF00565">
    <property type="entry name" value="SNase"/>
    <property type="match status" value="1"/>
</dbReference>
<accession>A0A081RDL1</accession>
<feature type="domain" description="TNase-like" evidence="2">
    <location>
        <begin position="91"/>
        <end position="188"/>
    </location>
</feature>
<feature type="compositionally biased region" description="Basic and acidic residues" evidence="1">
    <location>
        <begin position="1"/>
        <end position="12"/>
    </location>
</feature>
<organism evidence="3 4">
    <name type="scientific">Sphingobium chlorophenolicum</name>
    <dbReference type="NCBI Taxonomy" id="46429"/>
    <lineage>
        <taxon>Bacteria</taxon>
        <taxon>Pseudomonadati</taxon>
        <taxon>Pseudomonadota</taxon>
        <taxon>Alphaproteobacteria</taxon>
        <taxon>Sphingomonadales</taxon>
        <taxon>Sphingomonadaceae</taxon>
        <taxon>Sphingobium</taxon>
    </lineage>
</organism>
<evidence type="ECO:0000259" key="2">
    <source>
        <dbReference type="PROSITE" id="PS50830"/>
    </source>
</evidence>
<proteinExistence type="predicted"/>
<protein>
    <submittedName>
        <fullName evidence="3">Nuclease (SNase domain protein)</fullName>
    </submittedName>
</protein>
<dbReference type="AlphaFoldDB" id="A0A081RDL1"/>
<dbReference type="SUPFAM" id="SSF50199">
    <property type="entry name" value="Staphylococcal nuclease"/>
    <property type="match status" value="1"/>
</dbReference>
<dbReference type="EMBL" id="JFHR01000025">
    <property type="protein sequence ID" value="KEQ53284.1"/>
    <property type="molecule type" value="Genomic_DNA"/>
</dbReference>
<reference evidence="3 4" key="1">
    <citation type="submission" date="2014-02" db="EMBL/GenBank/DDBJ databases">
        <title>Whole genome sequence of Sphingobium chlorophenolicum NBRC 16172.</title>
        <authorList>
            <person name="Gan H.M."/>
            <person name="Gan H.Y."/>
            <person name="Chew T.H."/>
            <person name="Savka M.A."/>
        </authorList>
    </citation>
    <scope>NUCLEOTIDE SEQUENCE [LARGE SCALE GENOMIC DNA]</scope>
    <source>
        <strain evidence="3 4">NBRC 16172</strain>
    </source>
</reference>
<dbReference type="PROSITE" id="PS50830">
    <property type="entry name" value="TNASE_3"/>
    <property type="match status" value="1"/>
</dbReference>